<dbReference type="CDD" id="cd06225">
    <property type="entry name" value="HAMP"/>
    <property type="match status" value="1"/>
</dbReference>
<organism evidence="14">
    <name type="scientific">freshwater metagenome</name>
    <dbReference type="NCBI Taxonomy" id="449393"/>
    <lineage>
        <taxon>unclassified sequences</taxon>
        <taxon>metagenomes</taxon>
        <taxon>ecological metagenomes</taxon>
    </lineage>
</organism>
<dbReference type="SUPFAM" id="SSF158472">
    <property type="entry name" value="HAMP domain-like"/>
    <property type="match status" value="1"/>
</dbReference>
<dbReference type="InterPro" id="IPR003594">
    <property type="entry name" value="HATPase_dom"/>
</dbReference>
<dbReference type="Gene3D" id="6.10.340.10">
    <property type="match status" value="1"/>
</dbReference>
<dbReference type="Gene3D" id="3.30.450.20">
    <property type="entry name" value="PAS domain"/>
    <property type="match status" value="1"/>
</dbReference>
<keyword evidence="8 11" id="KW-1133">Transmembrane helix</keyword>
<evidence type="ECO:0000256" key="1">
    <source>
        <dbReference type="ARBA" id="ARBA00000085"/>
    </source>
</evidence>
<dbReference type="Gene3D" id="1.10.287.130">
    <property type="match status" value="1"/>
</dbReference>
<dbReference type="SUPFAM" id="SSF47384">
    <property type="entry name" value="Homodimeric domain of signal transducing histidine kinase"/>
    <property type="match status" value="1"/>
</dbReference>
<sequence>MRRIFLASIVGVSCVLLVAQGAAVVSYVSASEQDRIITEYQRDAFILGGRVETLLETPGRVDPTLAVLVNKYAAAGNTQVIVVDSAGIGVLTSDPNELSLGTDYSNRPEIASALLGNVTSGERWSDTLQSNLVYVSVPIINGSSVYGAVRLSFLHGEIDMAVADKTAILWWVAGGSLLLAAVMSFVVSGLVTRPLRRVESQVNALALGDFSGRLPEDAGPNEIRSLAAAFNSMASKLDSLIRQQRAFASDASHQLRTPLTALLLRIERAREALLLDPVSADARLGDAEVEVERLTSIVEGLLAIARSEGGSHDVVPVDLAVLALDRVENWRALAEERGVTIAYEGPEHAVGSALSSAPEQILDNLVDNAIAHSPNGTAVLVRVREHKDDIELAVIDAGTGMTEDQCKRAFDRFWRADSTKDGSGLGLAIVKHLVELSGGSAALVPGRGGSGVVATVRLPRIQSS</sequence>
<keyword evidence="9" id="KW-0902">Two-component regulatory system</keyword>
<evidence type="ECO:0000256" key="3">
    <source>
        <dbReference type="ARBA" id="ARBA00012438"/>
    </source>
</evidence>
<dbReference type="SUPFAM" id="SSF55874">
    <property type="entry name" value="ATPase domain of HSP90 chaperone/DNA topoisomerase II/histidine kinase"/>
    <property type="match status" value="1"/>
</dbReference>
<dbReference type="GO" id="GO:0000155">
    <property type="term" value="F:phosphorelay sensor kinase activity"/>
    <property type="evidence" value="ECO:0007669"/>
    <property type="project" value="InterPro"/>
</dbReference>
<evidence type="ECO:0000256" key="2">
    <source>
        <dbReference type="ARBA" id="ARBA00004370"/>
    </source>
</evidence>
<protein>
    <recommendedName>
        <fullName evidence="3">histidine kinase</fullName>
        <ecNumber evidence="3">2.7.13.3</ecNumber>
    </recommendedName>
</protein>
<evidence type="ECO:0000256" key="4">
    <source>
        <dbReference type="ARBA" id="ARBA00022553"/>
    </source>
</evidence>
<dbReference type="SMART" id="SM00387">
    <property type="entry name" value="HATPase_c"/>
    <property type="match status" value="1"/>
</dbReference>
<dbReference type="InterPro" id="IPR036097">
    <property type="entry name" value="HisK_dim/P_sf"/>
</dbReference>
<feature type="domain" description="Histidine kinase" evidence="12">
    <location>
        <begin position="250"/>
        <end position="462"/>
    </location>
</feature>
<dbReference type="PANTHER" id="PTHR45436">
    <property type="entry name" value="SENSOR HISTIDINE KINASE YKOH"/>
    <property type="match status" value="1"/>
</dbReference>
<feature type="transmembrane region" description="Helical" evidence="11">
    <location>
        <begin position="168"/>
        <end position="191"/>
    </location>
</feature>
<evidence type="ECO:0000259" key="13">
    <source>
        <dbReference type="PROSITE" id="PS50885"/>
    </source>
</evidence>
<evidence type="ECO:0000256" key="7">
    <source>
        <dbReference type="ARBA" id="ARBA00022777"/>
    </source>
</evidence>
<evidence type="ECO:0000256" key="11">
    <source>
        <dbReference type="SAM" id="Phobius"/>
    </source>
</evidence>
<dbReference type="Pfam" id="PF00672">
    <property type="entry name" value="HAMP"/>
    <property type="match status" value="1"/>
</dbReference>
<evidence type="ECO:0000256" key="8">
    <source>
        <dbReference type="ARBA" id="ARBA00022989"/>
    </source>
</evidence>
<dbReference type="GO" id="GO:0005886">
    <property type="term" value="C:plasma membrane"/>
    <property type="evidence" value="ECO:0007669"/>
    <property type="project" value="TreeGrafter"/>
</dbReference>
<dbReference type="PROSITE" id="PS50885">
    <property type="entry name" value="HAMP"/>
    <property type="match status" value="1"/>
</dbReference>
<dbReference type="EMBL" id="CAEZTZ010000138">
    <property type="protein sequence ID" value="CAB4590355.1"/>
    <property type="molecule type" value="Genomic_DNA"/>
</dbReference>
<dbReference type="InterPro" id="IPR050428">
    <property type="entry name" value="TCS_sensor_his_kinase"/>
</dbReference>
<accession>A0A6J6FTH7</accession>
<dbReference type="PRINTS" id="PR00344">
    <property type="entry name" value="BCTRLSENSOR"/>
</dbReference>
<keyword evidence="4" id="KW-0597">Phosphoprotein</keyword>
<dbReference type="AlphaFoldDB" id="A0A6J6FTH7"/>
<dbReference type="SMART" id="SM00388">
    <property type="entry name" value="HisKA"/>
    <property type="match status" value="1"/>
</dbReference>
<evidence type="ECO:0000256" key="5">
    <source>
        <dbReference type="ARBA" id="ARBA00022679"/>
    </source>
</evidence>
<evidence type="ECO:0000256" key="10">
    <source>
        <dbReference type="ARBA" id="ARBA00023136"/>
    </source>
</evidence>
<reference evidence="14" key="1">
    <citation type="submission" date="2020-05" db="EMBL/GenBank/DDBJ databases">
        <authorList>
            <person name="Chiriac C."/>
            <person name="Salcher M."/>
            <person name="Ghai R."/>
            <person name="Kavagutti S V."/>
        </authorList>
    </citation>
    <scope>NUCLEOTIDE SEQUENCE</scope>
</reference>
<keyword evidence="5" id="KW-0808">Transferase</keyword>
<evidence type="ECO:0000256" key="9">
    <source>
        <dbReference type="ARBA" id="ARBA00023012"/>
    </source>
</evidence>
<dbReference type="PROSITE" id="PS50109">
    <property type="entry name" value="HIS_KIN"/>
    <property type="match status" value="1"/>
</dbReference>
<evidence type="ECO:0000256" key="6">
    <source>
        <dbReference type="ARBA" id="ARBA00022692"/>
    </source>
</evidence>
<dbReference type="InterPro" id="IPR036890">
    <property type="entry name" value="HATPase_C_sf"/>
</dbReference>
<dbReference type="InterPro" id="IPR003660">
    <property type="entry name" value="HAMP_dom"/>
</dbReference>
<dbReference type="Pfam" id="PF00512">
    <property type="entry name" value="HisKA"/>
    <property type="match status" value="1"/>
</dbReference>
<evidence type="ECO:0000259" key="12">
    <source>
        <dbReference type="PROSITE" id="PS50109"/>
    </source>
</evidence>
<proteinExistence type="predicted"/>
<feature type="domain" description="HAMP" evidence="13">
    <location>
        <begin position="189"/>
        <end position="242"/>
    </location>
</feature>
<comment type="catalytic activity">
    <reaction evidence="1">
        <text>ATP + protein L-histidine = ADP + protein N-phospho-L-histidine.</text>
        <dbReference type="EC" id="2.7.13.3"/>
    </reaction>
</comment>
<gene>
    <name evidence="14" type="ORF">UFOPK1767_00908</name>
</gene>
<dbReference type="InterPro" id="IPR004358">
    <property type="entry name" value="Sig_transdc_His_kin-like_C"/>
</dbReference>
<dbReference type="CDD" id="cd00082">
    <property type="entry name" value="HisKA"/>
    <property type="match status" value="1"/>
</dbReference>
<dbReference type="PANTHER" id="PTHR45436:SF5">
    <property type="entry name" value="SENSOR HISTIDINE KINASE TRCS"/>
    <property type="match status" value="1"/>
</dbReference>
<comment type="subcellular location">
    <subcellularLocation>
        <location evidence="2">Membrane</location>
    </subcellularLocation>
</comment>
<dbReference type="SMART" id="SM00304">
    <property type="entry name" value="HAMP"/>
    <property type="match status" value="1"/>
</dbReference>
<keyword evidence="10 11" id="KW-0472">Membrane</keyword>
<keyword evidence="6 11" id="KW-0812">Transmembrane</keyword>
<dbReference type="Gene3D" id="3.30.565.10">
    <property type="entry name" value="Histidine kinase-like ATPase, C-terminal domain"/>
    <property type="match status" value="1"/>
</dbReference>
<dbReference type="InterPro" id="IPR003661">
    <property type="entry name" value="HisK_dim/P_dom"/>
</dbReference>
<name>A0A6J6FTH7_9ZZZZ</name>
<dbReference type="InterPro" id="IPR005467">
    <property type="entry name" value="His_kinase_dom"/>
</dbReference>
<keyword evidence="7" id="KW-0418">Kinase</keyword>
<dbReference type="EC" id="2.7.13.3" evidence="3"/>
<dbReference type="Pfam" id="PF02518">
    <property type="entry name" value="HATPase_c"/>
    <property type="match status" value="1"/>
</dbReference>
<evidence type="ECO:0000313" key="14">
    <source>
        <dbReference type="EMBL" id="CAB4590355.1"/>
    </source>
</evidence>